<dbReference type="RefSeq" id="XP_020117733.1">
    <property type="nucleotide sequence ID" value="XM_020262220.1"/>
</dbReference>
<comment type="caution">
    <text evidence="2">The sequence shown here is derived from an EMBL/GenBank/DDBJ whole genome shotgun (WGS) entry which is preliminary data.</text>
</comment>
<dbReference type="Proteomes" id="UP000214365">
    <property type="component" value="Unassembled WGS sequence"/>
</dbReference>
<organism evidence="2 3">
    <name type="scientific">Talaromyces atroroseus</name>
    <dbReference type="NCBI Taxonomy" id="1441469"/>
    <lineage>
        <taxon>Eukaryota</taxon>
        <taxon>Fungi</taxon>
        <taxon>Dikarya</taxon>
        <taxon>Ascomycota</taxon>
        <taxon>Pezizomycotina</taxon>
        <taxon>Eurotiomycetes</taxon>
        <taxon>Eurotiomycetidae</taxon>
        <taxon>Eurotiales</taxon>
        <taxon>Trichocomaceae</taxon>
        <taxon>Talaromyces</taxon>
        <taxon>Talaromyces sect. Trachyspermi</taxon>
    </lineage>
</organism>
<feature type="region of interest" description="Disordered" evidence="1">
    <location>
        <begin position="1"/>
        <end position="78"/>
    </location>
</feature>
<dbReference type="OrthoDB" id="4227545at2759"/>
<protein>
    <submittedName>
        <fullName evidence="2">Uncharacterized protein</fullName>
    </submittedName>
</protein>
<name>A0A225A9Y0_TALAT</name>
<evidence type="ECO:0000313" key="2">
    <source>
        <dbReference type="EMBL" id="OKL57612.1"/>
    </source>
</evidence>
<reference evidence="2 3" key="1">
    <citation type="submission" date="2015-06" db="EMBL/GenBank/DDBJ databases">
        <title>Talaromyces atroroseus IBT 11181 draft genome.</title>
        <authorList>
            <person name="Rasmussen K.B."/>
            <person name="Rasmussen S."/>
            <person name="Petersen B."/>
            <person name="Sicheritz-Ponten T."/>
            <person name="Mortensen U.H."/>
            <person name="Thrane U."/>
        </authorList>
    </citation>
    <scope>NUCLEOTIDE SEQUENCE [LARGE SCALE GENOMIC DNA]</scope>
    <source>
        <strain evidence="2 3">IBT 11181</strain>
    </source>
</reference>
<feature type="region of interest" description="Disordered" evidence="1">
    <location>
        <begin position="613"/>
        <end position="633"/>
    </location>
</feature>
<feature type="region of interest" description="Disordered" evidence="1">
    <location>
        <begin position="660"/>
        <end position="690"/>
    </location>
</feature>
<evidence type="ECO:0000256" key="1">
    <source>
        <dbReference type="SAM" id="MobiDB-lite"/>
    </source>
</evidence>
<dbReference type="GeneID" id="31007050"/>
<feature type="compositionally biased region" description="Acidic residues" evidence="1">
    <location>
        <begin position="672"/>
        <end position="683"/>
    </location>
</feature>
<evidence type="ECO:0000313" key="3">
    <source>
        <dbReference type="Proteomes" id="UP000214365"/>
    </source>
</evidence>
<accession>A0A225A9Y0</accession>
<dbReference type="STRING" id="1441469.A0A225A9Y0"/>
<sequence length="690" mass="79167">MVSTSSGFTTQEGTTEPSNTQTERRTSKRKRSPTMDSKNGINNNDDNEDDPSYEPSKKTRPDTRGKASPTSKGNDIKKLEAEIRKWKNKSKDQQKQLVKVTTESILNARRGSKEIWDLTKIETEFKNVNRDIKNWIKKYGITRQISSLPDAKKKEFLSECRDVSAIYFSVFAENDFSAIETLSKGAYMLLEGFLFAWTCSYLIQRRFIFLDEALKDHNARPKHELLQVGNYEEKFDSFAAELGKVSPYQNQKWMTSTLQALKPIMIPDYSSKETQSGWANEKRGNGFLKKYDTGLSSLVTDFLKSPARYVLSCPQGDRKTQQREELRRIFRKFRELAYHMWCQPSHVSYEYRTNLAQFDPDTMELDFRATMGRPDNAADRLRGDRVLININPAIVGVVVDPDSNEHTRTTYLKHKVWTVHCQSFSHPQKAAKEENATPADDPIPEQGLEKDDSTNDGQDDSAALERKDHRFAQVEAMSCENDDIVAPEQWLESNPAGRQIVNPTAIYYPKVHGTAQHQMVEPFLRDQQANYPPTHSEQNITFFEYQSRNSRQQYYTPASASWNDFPYQLSRPVLQSVQDPGPSMNDRQYSVSPVTRLLAVTNDAMQDYNTTATYNTNDRGNPNTIPRSAPTYDATGYYTAEDRPRYDNASDDAMVLLPTSHPLGSQWQVDETSTEEELDDDRPTEEIEWK</sequence>
<feature type="compositionally biased region" description="Polar residues" evidence="1">
    <location>
        <begin position="1"/>
        <end position="21"/>
    </location>
</feature>
<keyword evidence="3" id="KW-1185">Reference proteome</keyword>
<proteinExistence type="predicted"/>
<feature type="region of interest" description="Disordered" evidence="1">
    <location>
        <begin position="427"/>
        <end position="460"/>
    </location>
</feature>
<gene>
    <name evidence="2" type="ORF">UA08_07294</name>
</gene>
<dbReference type="AlphaFoldDB" id="A0A225A9Y0"/>
<dbReference type="EMBL" id="LFMY01000011">
    <property type="protein sequence ID" value="OKL57612.1"/>
    <property type="molecule type" value="Genomic_DNA"/>
</dbReference>
<feature type="compositionally biased region" description="Basic and acidic residues" evidence="1">
    <location>
        <begin position="55"/>
        <end position="65"/>
    </location>
</feature>